<feature type="compositionally biased region" description="Low complexity" evidence="1">
    <location>
        <begin position="153"/>
        <end position="186"/>
    </location>
</feature>
<feature type="compositionally biased region" description="Polar residues" evidence="1">
    <location>
        <begin position="450"/>
        <end position="460"/>
    </location>
</feature>
<dbReference type="FunCoup" id="A0A0P9C1D1">
    <property type="interactions" value="130"/>
</dbReference>
<feature type="region of interest" description="Disordered" evidence="1">
    <location>
        <begin position="1"/>
        <end position="29"/>
    </location>
</feature>
<dbReference type="STRING" id="7217.A0A0P9C1D1"/>
<evidence type="ECO:0000313" key="2">
    <source>
        <dbReference type="EMBL" id="KPU77438.1"/>
    </source>
</evidence>
<dbReference type="InParanoid" id="A0A0P9C1D1"/>
<evidence type="ECO:0000256" key="1">
    <source>
        <dbReference type="SAM" id="MobiDB-lite"/>
    </source>
</evidence>
<keyword evidence="3" id="KW-1185">Reference proteome</keyword>
<feature type="compositionally biased region" description="Pro residues" evidence="1">
    <location>
        <begin position="1"/>
        <end position="14"/>
    </location>
</feature>
<gene>
    <name evidence="2" type="primary">Dana\GF19396</name>
    <name evidence="2" type="synonym">dana_GLEANR_21438</name>
    <name evidence="2" type="ORF">GF19396</name>
</gene>
<feature type="region of interest" description="Disordered" evidence="1">
    <location>
        <begin position="408"/>
        <end position="438"/>
    </location>
</feature>
<accession>A0A0P9C1D1</accession>
<feature type="region of interest" description="Disordered" evidence="1">
    <location>
        <begin position="450"/>
        <end position="508"/>
    </location>
</feature>
<feature type="compositionally biased region" description="Low complexity" evidence="1">
    <location>
        <begin position="288"/>
        <end position="297"/>
    </location>
</feature>
<dbReference type="EMBL" id="CH902630">
    <property type="protein sequence ID" value="KPU77438.1"/>
    <property type="molecule type" value="Genomic_DNA"/>
</dbReference>
<organism evidence="2 3">
    <name type="scientific">Drosophila ananassae</name>
    <name type="common">Fruit fly</name>
    <dbReference type="NCBI Taxonomy" id="7217"/>
    <lineage>
        <taxon>Eukaryota</taxon>
        <taxon>Metazoa</taxon>
        <taxon>Ecdysozoa</taxon>
        <taxon>Arthropoda</taxon>
        <taxon>Hexapoda</taxon>
        <taxon>Insecta</taxon>
        <taxon>Pterygota</taxon>
        <taxon>Neoptera</taxon>
        <taxon>Endopterygota</taxon>
        <taxon>Diptera</taxon>
        <taxon>Brachycera</taxon>
        <taxon>Muscomorpha</taxon>
        <taxon>Ephydroidea</taxon>
        <taxon>Drosophilidae</taxon>
        <taxon>Drosophila</taxon>
        <taxon>Sophophora</taxon>
    </lineage>
</organism>
<proteinExistence type="predicted"/>
<dbReference type="Proteomes" id="UP000007801">
    <property type="component" value="Unassembled WGS sequence"/>
</dbReference>
<dbReference type="GeneID" id="6502155"/>
<dbReference type="OrthoDB" id="6618101at2759"/>
<feature type="region of interest" description="Disordered" evidence="1">
    <location>
        <begin position="118"/>
        <end position="214"/>
    </location>
</feature>
<reference evidence="2 3" key="1">
    <citation type="journal article" date="2007" name="Nature">
        <title>Evolution of genes and genomes on the Drosophila phylogeny.</title>
        <authorList>
            <consortium name="Drosophila 12 Genomes Consortium"/>
            <person name="Clark A.G."/>
            <person name="Eisen M.B."/>
            <person name="Smith D.R."/>
            <person name="Bergman C.M."/>
            <person name="Oliver B."/>
            <person name="Markow T.A."/>
            <person name="Kaufman T.C."/>
            <person name="Kellis M."/>
            <person name="Gelbart W."/>
            <person name="Iyer V.N."/>
            <person name="Pollard D.A."/>
            <person name="Sackton T.B."/>
            <person name="Larracuente A.M."/>
            <person name="Singh N.D."/>
            <person name="Abad J.P."/>
            <person name="Abt D.N."/>
            <person name="Adryan B."/>
            <person name="Aguade M."/>
            <person name="Akashi H."/>
            <person name="Anderson W.W."/>
            <person name="Aquadro C.F."/>
            <person name="Ardell D.H."/>
            <person name="Arguello R."/>
            <person name="Artieri C.G."/>
            <person name="Barbash D.A."/>
            <person name="Barker D."/>
            <person name="Barsanti P."/>
            <person name="Batterham P."/>
            <person name="Batzoglou S."/>
            <person name="Begun D."/>
            <person name="Bhutkar A."/>
            <person name="Blanco E."/>
            <person name="Bosak S.A."/>
            <person name="Bradley R.K."/>
            <person name="Brand A.D."/>
            <person name="Brent M.R."/>
            <person name="Brooks A.N."/>
            <person name="Brown R.H."/>
            <person name="Butlin R.K."/>
            <person name="Caggese C."/>
            <person name="Calvi B.R."/>
            <person name="Bernardo de Carvalho A."/>
            <person name="Caspi A."/>
            <person name="Castrezana S."/>
            <person name="Celniker S.E."/>
            <person name="Chang J.L."/>
            <person name="Chapple C."/>
            <person name="Chatterji S."/>
            <person name="Chinwalla A."/>
            <person name="Civetta A."/>
            <person name="Clifton S.W."/>
            <person name="Comeron J.M."/>
            <person name="Costello J.C."/>
            <person name="Coyne J.A."/>
            <person name="Daub J."/>
            <person name="David R.G."/>
            <person name="Delcher A.L."/>
            <person name="Delehaunty K."/>
            <person name="Do C.B."/>
            <person name="Ebling H."/>
            <person name="Edwards K."/>
            <person name="Eickbush T."/>
            <person name="Evans J.D."/>
            <person name="Filipski A."/>
            <person name="Findeiss S."/>
            <person name="Freyhult E."/>
            <person name="Fulton L."/>
            <person name="Fulton R."/>
            <person name="Garcia A.C."/>
            <person name="Gardiner A."/>
            <person name="Garfield D.A."/>
            <person name="Garvin B.E."/>
            <person name="Gibson G."/>
            <person name="Gilbert D."/>
            <person name="Gnerre S."/>
            <person name="Godfrey J."/>
            <person name="Good R."/>
            <person name="Gotea V."/>
            <person name="Gravely B."/>
            <person name="Greenberg A.J."/>
            <person name="Griffiths-Jones S."/>
            <person name="Gross S."/>
            <person name="Guigo R."/>
            <person name="Gustafson E.A."/>
            <person name="Haerty W."/>
            <person name="Hahn M.W."/>
            <person name="Halligan D.L."/>
            <person name="Halpern A.L."/>
            <person name="Halter G.M."/>
            <person name="Han M.V."/>
            <person name="Heger A."/>
            <person name="Hillier L."/>
            <person name="Hinrichs A.S."/>
            <person name="Holmes I."/>
            <person name="Hoskins R.A."/>
            <person name="Hubisz M.J."/>
            <person name="Hultmark D."/>
            <person name="Huntley M.A."/>
            <person name="Jaffe D.B."/>
            <person name="Jagadeeshan S."/>
            <person name="Jeck W.R."/>
            <person name="Johnson J."/>
            <person name="Jones C.D."/>
            <person name="Jordan W.C."/>
            <person name="Karpen G.H."/>
            <person name="Kataoka E."/>
            <person name="Keightley P.D."/>
            <person name="Kheradpour P."/>
            <person name="Kirkness E.F."/>
            <person name="Koerich L.B."/>
            <person name="Kristiansen K."/>
            <person name="Kudrna D."/>
            <person name="Kulathinal R.J."/>
            <person name="Kumar S."/>
            <person name="Kwok R."/>
            <person name="Lander E."/>
            <person name="Langley C.H."/>
            <person name="Lapoint R."/>
            <person name="Lazzaro B.P."/>
            <person name="Lee S.J."/>
            <person name="Levesque L."/>
            <person name="Li R."/>
            <person name="Lin C.F."/>
            <person name="Lin M.F."/>
            <person name="Lindblad-Toh K."/>
            <person name="Llopart A."/>
            <person name="Long M."/>
            <person name="Low L."/>
            <person name="Lozovsky E."/>
            <person name="Lu J."/>
            <person name="Luo M."/>
            <person name="Machado C.A."/>
            <person name="Makalowski W."/>
            <person name="Marzo M."/>
            <person name="Matsuda M."/>
            <person name="Matzkin L."/>
            <person name="McAllister B."/>
            <person name="McBride C.S."/>
            <person name="McKernan B."/>
            <person name="McKernan K."/>
            <person name="Mendez-Lago M."/>
            <person name="Minx P."/>
            <person name="Mollenhauer M.U."/>
            <person name="Montooth K."/>
            <person name="Mount S.M."/>
            <person name="Mu X."/>
            <person name="Myers E."/>
            <person name="Negre B."/>
            <person name="Newfeld S."/>
            <person name="Nielsen R."/>
            <person name="Noor M.A."/>
            <person name="O'Grady P."/>
            <person name="Pachter L."/>
            <person name="Papaceit M."/>
            <person name="Parisi M.J."/>
            <person name="Parisi M."/>
            <person name="Parts L."/>
            <person name="Pedersen J.S."/>
            <person name="Pesole G."/>
            <person name="Phillippy A.M."/>
            <person name="Ponting C.P."/>
            <person name="Pop M."/>
            <person name="Porcelli D."/>
            <person name="Powell J.R."/>
            <person name="Prohaska S."/>
            <person name="Pruitt K."/>
            <person name="Puig M."/>
            <person name="Quesneville H."/>
            <person name="Ram K.R."/>
            <person name="Rand D."/>
            <person name="Rasmussen M.D."/>
            <person name="Reed L.K."/>
            <person name="Reenan R."/>
            <person name="Reily A."/>
            <person name="Remington K.A."/>
            <person name="Rieger T.T."/>
            <person name="Ritchie M.G."/>
            <person name="Robin C."/>
            <person name="Rogers Y.H."/>
            <person name="Rohde C."/>
            <person name="Rozas J."/>
            <person name="Rubenfield M.J."/>
            <person name="Ruiz A."/>
            <person name="Russo S."/>
            <person name="Salzberg S.L."/>
            <person name="Sanchez-Gracia A."/>
            <person name="Saranga D.J."/>
            <person name="Sato H."/>
            <person name="Schaeffer S.W."/>
            <person name="Schatz M.C."/>
            <person name="Schlenke T."/>
            <person name="Schwartz R."/>
            <person name="Segarra C."/>
            <person name="Singh R.S."/>
            <person name="Sirot L."/>
            <person name="Sirota M."/>
            <person name="Sisneros N.B."/>
            <person name="Smith C.D."/>
            <person name="Smith T.F."/>
            <person name="Spieth J."/>
            <person name="Stage D.E."/>
            <person name="Stark A."/>
            <person name="Stephan W."/>
            <person name="Strausberg R.L."/>
            <person name="Strempel S."/>
            <person name="Sturgill D."/>
            <person name="Sutton G."/>
            <person name="Sutton G.G."/>
            <person name="Tao W."/>
            <person name="Teichmann S."/>
            <person name="Tobari Y.N."/>
            <person name="Tomimura Y."/>
            <person name="Tsolas J.M."/>
            <person name="Valente V.L."/>
            <person name="Venter E."/>
            <person name="Venter J.C."/>
            <person name="Vicario S."/>
            <person name="Vieira F.G."/>
            <person name="Vilella A.J."/>
            <person name="Villasante A."/>
            <person name="Walenz B."/>
            <person name="Wang J."/>
            <person name="Wasserman M."/>
            <person name="Watts T."/>
            <person name="Wilson D."/>
            <person name="Wilson R.K."/>
            <person name="Wing R.A."/>
            <person name="Wolfner M.F."/>
            <person name="Wong A."/>
            <person name="Wong G.K."/>
            <person name="Wu C.I."/>
            <person name="Wu G."/>
            <person name="Yamamoto D."/>
            <person name="Yang H.P."/>
            <person name="Yang S.P."/>
            <person name="Yorke J.A."/>
            <person name="Yoshida K."/>
            <person name="Zdobnov E."/>
            <person name="Zhang P."/>
            <person name="Zhang Y."/>
            <person name="Zimin A.V."/>
            <person name="Baldwin J."/>
            <person name="Abdouelleil A."/>
            <person name="Abdulkadir J."/>
            <person name="Abebe A."/>
            <person name="Abera B."/>
            <person name="Abreu J."/>
            <person name="Acer S.C."/>
            <person name="Aftuck L."/>
            <person name="Alexander A."/>
            <person name="An P."/>
            <person name="Anderson E."/>
            <person name="Anderson S."/>
            <person name="Arachi H."/>
            <person name="Azer M."/>
            <person name="Bachantsang P."/>
            <person name="Barry A."/>
            <person name="Bayul T."/>
            <person name="Berlin A."/>
            <person name="Bessette D."/>
            <person name="Bloom T."/>
            <person name="Blye J."/>
            <person name="Boguslavskiy L."/>
            <person name="Bonnet C."/>
            <person name="Boukhgalter B."/>
            <person name="Bourzgui I."/>
            <person name="Brown A."/>
            <person name="Cahill P."/>
            <person name="Channer S."/>
            <person name="Cheshatsang Y."/>
            <person name="Chuda L."/>
            <person name="Citroen M."/>
            <person name="Collymore A."/>
            <person name="Cooke P."/>
            <person name="Costello M."/>
            <person name="D'Aco K."/>
            <person name="Daza R."/>
            <person name="De Haan G."/>
            <person name="DeGray S."/>
            <person name="DeMaso C."/>
            <person name="Dhargay N."/>
            <person name="Dooley K."/>
            <person name="Dooley E."/>
            <person name="Doricent M."/>
            <person name="Dorje P."/>
            <person name="Dorjee K."/>
            <person name="Dupes A."/>
            <person name="Elong R."/>
            <person name="Falk J."/>
            <person name="Farina A."/>
            <person name="Faro S."/>
            <person name="Ferguson D."/>
            <person name="Fisher S."/>
            <person name="Foley C.D."/>
            <person name="Franke A."/>
            <person name="Friedrich D."/>
            <person name="Gadbois L."/>
            <person name="Gearin G."/>
            <person name="Gearin C.R."/>
            <person name="Giannoukos G."/>
            <person name="Goode T."/>
            <person name="Graham J."/>
            <person name="Grandbois E."/>
            <person name="Grewal S."/>
            <person name="Gyaltsen K."/>
            <person name="Hafez N."/>
            <person name="Hagos B."/>
            <person name="Hall J."/>
            <person name="Henson C."/>
            <person name="Hollinger A."/>
            <person name="Honan T."/>
            <person name="Huard M.D."/>
            <person name="Hughes L."/>
            <person name="Hurhula B."/>
            <person name="Husby M.E."/>
            <person name="Kamat A."/>
            <person name="Kanga B."/>
            <person name="Kashin S."/>
            <person name="Khazanovich D."/>
            <person name="Kisner P."/>
            <person name="Lance K."/>
            <person name="Lara M."/>
            <person name="Lee W."/>
            <person name="Lennon N."/>
            <person name="Letendre F."/>
            <person name="LeVine R."/>
            <person name="Lipovsky A."/>
            <person name="Liu X."/>
            <person name="Liu J."/>
            <person name="Liu S."/>
            <person name="Lokyitsang T."/>
            <person name="Lokyitsang Y."/>
            <person name="Lubonja R."/>
            <person name="Lui A."/>
            <person name="MacDonald P."/>
            <person name="Magnisalis V."/>
            <person name="Maru K."/>
            <person name="Matthews C."/>
            <person name="McCusker W."/>
            <person name="McDonough S."/>
            <person name="Mehta T."/>
            <person name="Meldrim J."/>
            <person name="Meneus L."/>
            <person name="Mihai O."/>
            <person name="Mihalev A."/>
            <person name="Mihova T."/>
            <person name="Mittelman R."/>
            <person name="Mlenga V."/>
            <person name="Montmayeur A."/>
            <person name="Mulrain L."/>
            <person name="Navidi A."/>
            <person name="Naylor J."/>
            <person name="Negash T."/>
            <person name="Nguyen T."/>
            <person name="Nguyen N."/>
            <person name="Nicol R."/>
            <person name="Norbu C."/>
            <person name="Norbu N."/>
            <person name="Novod N."/>
            <person name="O'Neill B."/>
            <person name="Osman S."/>
            <person name="Markiewicz E."/>
            <person name="Oyono O.L."/>
            <person name="Patti C."/>
            <person name="Phunkhang P."/>
            <person name="Pierre F."/>
            <person name="Priest M."/>
            <person name="Raghuraman S."/>
            <person name="Rege F."/>
            <person name="Reyes R."/>
            <person name="Rise C."/>
            <person name="Rogov P."/>
            <person name="Ross K."/>
            <person name="Ryan E."/>
            <person name="Settipalli S."/>
            <person name="Shea T."/>
            <person name="Sherpa N."/>
            <person name="Shi L."/>
            <person name="Shih D."/>
            <person name="Sparrow T."/>
            <person name="Spaulding J."/>
            <person name="Stalker J."/>
            <person name="Stange-Thomann N."/>
            <person name="Stavropoulos S."/>
            <person name="Stone C."/>
            <person name="Strader C."/>
            <person name="Tesfaye S."/>
            <person name="Thomson T."/>
            <person name="Thoulutsang Y."/>
            <person name="Thoulutsang D."/>
            <person name="Topham K."/>
            <person name="Topping I."/>
            <person name="Tsamla T."/>
            <person name="Vassiliev H."/>
            <person name="Vo A."/>
            <person name="Wangchuk T."/>
            <person name="Wangdi T."/>
            <person name="Weiand M."/>
            <person name="Wilkinson J."/>
            <person name="Wilson A."/>
            <person name="Yadav S."/>
            <person name="Young G."/>
            <person name="Yu Q."/>
            <person name="Zembek L."/>
            <person name="Zhong D."/>
            <person name="Zimmer A."/>
            <person name="Zwirko Z."/>
            <person name="Jaffe D.B."/>
            <person name="Alvarez P."/>
            <person name="Brockman W."/>
            <person name="Butler J."/>
            <person name="Chin C."/>
            <person name="Gnerre S."/>
            <person name="Grabherr M."/>
            <person name="Kleber M."/>
            <person name="Mauceli E."/>
            <person name="MacCallum I."/>
        </authorList>
    </citation>
    <scope>NUCLEOTIDE SEQUENCE [LARGE SCALE GENOMIC DNA]</scope>
    <source>
        <strain evidence="3">Tucson 14024-0371.13</strain>
    </source>
</reference>
<dbReference type="AlphaFoldDB" id="A0A0P9C1D1"/>
<dbReference type="eggNOG" id="ENOG502S3ZC">
    <property type="taxonomic scope" value="Eukaryota"/>
</dbReference>
<protein>
    <submittedName>
        <fullName evidence="2">Uncharacterized protein, isoform B</fullName>
    </submittedName>
</protein>
<feature type="compositionally biased region" description="Low complexity" evidence="1">
    <location>
        <begin position="118"/>
        <end position="142"/>
    </location>
</feature>
<feature type="compositionally biased region" description="Low complexity" evidence="1">
    <location>
        <begin position="15"/>
        <end position="27"/>
    </location>
</feature>
<dbReference type="GO" id="GO:0005886">
    <property type="term" value="C:plasma membrane"/>
    <property type="evidence" value="ECO:0007669"/>
    <property type="project" value="EnsemblMetazoa"/>
</dbReference>
<feature type="region of interest" description="Disordered" evidence="1">
    <location>
        <begin position="272"/>
        <end position="297"/>
    </location>
</feature>
<evidence type="ECO:0000313" key="3">
    <source>
        <dbReference type="Proteomes" id="UP000007801"/>
    </source>
</evidence>
<name>A0A0P9C1D1_DROAN</name>
<sequence>MLALAPPTPPPPQQNAPLLPSTTTTTTSVKPNIFPTAAAAAAAVSVSATAMQSTSNGSVAAAAAAAGAAAAIVDERTRLLSEEEETTITVTSSPPLSSSPAIAVSIAPPTTLPLVHTTTIQPSHQQQQQQQQNNNNNTNNNNAVRNVVEKTNKNQNQNNNNATGETETETNITATTTATTVTTTSTADEEDLSSDLSDKFPRPQKKPGKLSKLGTKQVGLKRVSFGSSKGSMVETLVFETPTPLSEHVESTFGFDAAAAAAFARDAAAAAAAGQPQSAATHPHPHPSHLPLSGSYSGDYAKANMDDSGIEVQEESERSIVRVSIYQSSQPQQICPPAEYLLESIDGGLAYNYNLDYETAVAAMQQQHQLGLGAAYDRQQSTDSGWDNPFRPGGDLSREADEIVNMIRGGKPITPTEDRTIGNGSAHADDNCNGGTVIGESVTKTNLSQNQATAQNGTNSHAGKLETGGEKSATSADQSNGGGGANNGVTNLGQVSKQVVPGPTSASHVVIDEKKNKKKGCCVIQ</sequence>